<comment type="caution">
    <text evidence="10">The sequence shown here is derived from an EMBL/GenBank/DDBJ whole genome shotgun (WGS) entry which is preliminary data.</text>
</comment>
<feature type="transmembrane region" description="Helical" evidence="9">
    <location>
        <begin position="129"/>
        <end position="145"/>
    </location>
</feature>
<feature type="transmembrane region" description="Helical" evidence="9">
    <location>
        <begin position="84"/>
        <end position="117"/>
    </location>
</feature>
<evidence type="ECO:0000256" key="6">
    <source>
        <dbReference type="ARBA" id="ARBA00023136"/>
    </source>
</evidence>
<evidence type="ECO:0000256" key="7">
    <source>
        <dbReference type="ARBA" id="ARBA00024033"/>
    </source>
</evidence>
<dbReference type="AlphaFoldDB" id="A0A7X6L1R4"/>
<evidence type="ECO:0000256" key="1">
    <source>
        <dbReference type="ARBA" id="ARBA00004651"/>
    </source>
</evidence>
<evidence type="ECO:0000256" key="5">
    <source>
        <dbReference type="ARBA" id="ARBA00022989"/>
    </source>
</evidence>
<comment type="similarity">
    <text evidence="7">Belongs to the glycosyltransferase 87 family.</text>
</comment>
<evidence type="ECO:0000256" key="4">
    <source>
        <dbReference type="ARBA" id="ARBA00022692"/>
    </source>
</evidence>
<reference evidence="10 11" key="1">
    <citation type="submission" date="2020-04" db="EMBL/GenBank/DDBJ databases">
        <title>MicrobeNet Type strains.</title>
        <authorList>
            <person name="Nicholson A.C."/>
        </authorList>
    </citation>
    <scope>NUCLEOTIDE SEQUENCE [LARGE SCALE GENOMIC DNA]</scope>
    <source>
        <strain evidence="10 11">DSM 44956</strain>
    </source>
</reference>
<keyword evidence="2" id="KW-1003">Cell membrane</keyword>
<sequence>MTRSADSTGATVSTGWAIFALAAGIAALLAQAALVPFTAAPQFGLLVNHGDLAIYRNAARAVLDSQELYSAPIPPGGWFTYPPFAALCFVPLAIVSFGVAKVVWFAMSCVALWATIWRCWRVLGYRGDARLALLCLGLGLVAVDIEAVRGTLWQGQINLLLMAVLVWDLTRPASARLRGFSVGLVAGIKLTAIVFLPYLLLTRQWRAVATAVATGSATVVAAWLILPGDAWMFWRDAAGDVDRIGPVTHPGNQSINGVLSNLWAPQLAPDWLWATCVAGAAGFGYAAAVRAHRTRRPLLGIVVTGLIGCVVPPLAWGHHWVWYVPLLIVLLHSTARVNTCRMLRITAATTTFAASSMWLTSWLYAEIKTLGLTGAPSYVPAMTAASEQMPPTVRAIVCGVPVAVYLAVVTAILTRTPTGPRKQDPAAEVPEVPAHS</sequence>
<dbReference type="Pfam" id="PF09594">
    <property type="entry name" value="GT87"/>
    <property type="match status" value="1"/>
</dbReference>
<proteinExistence type="inferred from homology"/>
<evidence type="ECO:0000313" key="10">
    <source>
        <dbReference type="EMBL" id="NKY26191.1"/>
    </source>
</evidence>
<evidence type="ECO:0000256" key="8">
    <source>
        <dbReference type="SAM" id="MobiDB-lite"/>
    </source>
</evidence>
<organism evidence="10 11">
    <name type="scientific">Nocardia gamkensis</name>
    <dbReference type="NCBI Taxonomy" id="352869"/>
    <lineage>
        <taxon>Bacteria</taxon>
        <taxon>Bacillati</taxon>
        <taxon>Actinomycetota</taxon>
        <taxon>Actinomycetes</taxon>
        <taxon>Mycobacteriales</taxon>
        <taxon>Nocardiaceae</taxon>
        <taxon>Nocardia</taxon>
    </lineage>
</organism>
<evidence type="ECO:0000256" key="3">
    <source>
        <dbReference type="ARBA" id="ARBA00022679"/>
    </source>
</evidence>
<name>A0A7X6L1R4_9NOCA</name>
<accession>A0A7X6L1R4</accession>
<keyword evidence="3" id="KW-0808">Transferase</keyword>
<dbReference type="RefSeq" id="WP_062970175.1">
    <property type="nucleotide sequence ID" value="NZ_JAAXOS010000003.1"/>
</dbReference>
<feature type="transmembrane region" description="Helical" evidence="9">
    <location>
        <begin position="182"/>
        <end position="201"/>
    </location>
</feature>
<feature type="transmembrane region" description="Helical" evidence="9">
    <location>
        <begin position="392"/>
        <end position="413"/>
    </location>
</feature>
<comment type="subcellular location">
    <subcellularLocation>
        <location evidence="1">Cell membrane</location>
        <topology evidence="1">Multi-pass membrane protein</topology>
    </subcellularLocation>
</comment>
<dbReference type="GO" id="GO:0016758">
    <property type="term" value="F:hexosyltransferase activity"/>
    <property type="evidence" value="ECO:0007669"/>
    <property type="project" value="InterPro"/>
</dbReference>
<evidence type="ECO:0000256" key="9">
    <source>
        <dbReference type="SAM" id="Phobius"/>
    </source>
</evidence>
<feature type="transmembrane region" description="Helical" evidence="9">
    <location>
        <begin position="207"/>
        <end position="226"/>
    </location>
</feature>
<keyword evidence="5 9" id="KW-1133">Transmembrane helix</keyword>
<keyword evidence="4 9" id="KW-0812">Transmembrane</keyword>
<dbReference type="EMBL" id="JAAXOS010000003">
    <property type="protein sequence ID" value="NKY26191.1"/>
    <property type="molecule type" value="Genomic_DNA"/>
</dbReference>
<dbReference type="Proteomes" id="UP000540698">
    <property type="component" value="Unassembled WGS sequence"/>
</dbReference>
<evidence type="ECO:0000313" key="11">
    <source>
        <dbReference type="Proteomes" id="UP000540698"/>
    </source>
</evidence>
<keyword evidence="11" id="KW-1185">Reference proteome</keyword>
<dbReference type="InterPro" id="IPR018584">
    <property type="entry name" value="GT87"/>
</dbReference>
<keyword evidence="6 9" id="KW-0472">Membrane</keyword>
<protein>
    <submittedName>
        <fullName evidence="10">DUF2029 domain-containing protein</fullName>
    </submittedName>
</protein>
<evidence type="ECO:0000256" key="2">
    <source>
        <dbReference type="ARBA" id="ARBA00022475"/>
    </source>
</evidence>
<feature type="transmembrane region" description="Helical" evidence="9">
    <location>
        <begin position="298"/>
        <end position="314"/>
    </location>
</feature>
<dbReference type="GO" id="GO:0005886">
    <property type="term" value="C:plasma membrane"/>
    <property type="evidence" value="ECO:0007669"/>
    <property type="project" value="UniProtKB-SubCell"/>
</dbReference>
<feature type="region of interest" description="Disordered" evidence="8">
    <location>
        <begin position="417"/>
        <end position="436"/>
    </location>
</feature>
<gene>
    <name evidence="10" type="ORF">HGB38_08175</name>
</gene>